<feature type="transmembrane region" description="Helical" evidence="3">
    <location>
        <begin position="21"/>
        <end position="46"/>
    </location>
</feature>
<dbReference type="OrthoDB" id="6499973at2759"/>
<dbReference type="InterPro" id="IPR020846">
    <property type="entry name" value="MFS_dom"/>
</dbReference>
<feature type="transmembrane region" description="Helical" evidence="3">
    <location>
        <begin position="485"/>
        <end position="507"/>
    </location>
</feature>
<feature type="domain" description="Major facilitator superfamily (MFS) profile" evidence="4">
    <location>
        <begin position="20"/>
        <end position="509"/>
    </location>
</feature>
<reference evidence="5" key="1">
    <citation type="submission" date="2020-08" db="EMBL/GenBank/DDBJ databases">
        <title>Multicomponent nature underlies the extraordinary mechanical properties of spider dragline silk.</title>
        <authorList>
            <person name="Kono N."/>
            <person name="Nakamura H."/>
            <person name="Mori M."/>
            <person name="Yoshida Y."/>
            <person name="Ohtoshi R."/>
            <person name="Malay A.D."/>
            <person name="Moran D.A.P."/>
            <person name="Tomita M."/>
            <person name="Numata K."/>
            <person name="Arakawa K."/>
        </authorList>
    </citation>
    <scope>NUCLEOTIDE SEQUENCE</scope>
</reference>
<dbReference type="GO" id="GO:0008028">
    <property type="term" value="F:monocarboxylic acid transmembrane transporter activity"/>
    <property type="evidence" value="ECO:0007669"/>
    <property type="project" value="TreeGrafter"/>
</dbReference>
<evidence type="ECO:0000256" key="2">
    <source>
        <dbReference type="SAM" id="MobiDB-lite"/>
    </source>
</evidence>
<dbReference type="Gene3D" id="1.20.1250.20">
    <property type="entry name" value="MFS general substrate transporter like domains"/>
    <property type="match status" value="2"/>
</dbReference>
<dbReference type="InterPro" id="IPR036259">
    <property type="entry name" value="MFS_trans_sf"/>
</dbReference>
<dbReference type="GO" id="GO:0016020">
    <property type="term" value="C:membrane"/>
    <property type="evidence" value="ECO:0007669"/>
    <property type="project" value="UniProtKB-SubCell"/>
</dbReference>
<evidence type="ECO:0000313" key="5">
    <source>
        <dbReference type="EMBL" id="GFT63007.1"/>
    </source>
</evidence>
<feature type="transmembrane region" description="Helical" evidence="3">
    <location>
        <begin position="88"/>
        <end position="107"/>
    </location>
</feature>
<sequence length="513" mass="56299">MSSLERISYVPKSDIDGGWGWIIVANTFLMRVIVDGFIFSFGIFYVEFFHYFGCTSGLASLVMSLLIGFCYLVGPIASGLVNKYGCRVTSLIGTGLASIGLLLSLIVPRAEYLLITAGIIAGTGFGLLYLPTIVSLALHFEKKRATAMGISMSGSGIGILIFAPLLEWLIYFYQYWKGAWLIATGIVLNCFVLSLFYRTFTPPEITSEPSEESSIDIHEPSTSRDTSLMRGFSEYTQTDKEGEPIRGKYTITGHIPRSTTSRTVGSIQKPDIFYTGSTENLISREISVTPSMILQDRSSIIIQKSYFMRFTDIVAQMIGLSLLKNYVFLIFSFCTIFQYLGLMIPPMYLFHMVVEIGIATTFQASLLLSILGISNTIGKIAIGLLKDITSWNDLYIYTICLLISGIATIITPVFTSYFSLTLYSFIFGFTYGGSISLSSIVLVSLLGLPRLSNSYGLFLLFTGLSASIGPPLAGVLRDTTGTYDAAFYLAGTVIALGSLVSFIIPVVQRKFPQ</sequence>
<feature type="transmembrane region" description="Helical" evidence="3">
    <location>
        <begin position="113"/>
        <end position="138"/>
    </location>
</feature>
<dbReference type="Pfam" id="PF07690">
    <property type="entry name" value="MFS_1"/>
    <property type="match status" value="1"/>
</dbReference>
<feature type="region of interest" description="Disordered" evidence="2">
    <location>
        <begin position="206"/>
        <end position="226"/>
    </location>
</feature>
<evidence type="ECO:0000256" key="3">
    <source>
        <dbReference type="SAM" id="Phobius"/>
    </source>
</evidence>
<feature type="transmembrane region" description="Helical" evidence="3">
    <location>
        <begin position="420"/>
        <end position="448"/>
    </location>
</feature>
<dbReference type="CDD" id="cd17352">
    <property type="entry name" value="MFS_MCT_SLC16"/>
    <property type="match status" value="1"/>
</dbReference>
<keyword evidence="3" id="KW-0812">Transmembrane</keyword>
<comment type="subcellular location">
    <subcellularLocation>
        <location evidence="1">Membrane</location>
        <topology evidence="1">Multi-pass membrane protein</topology>
    </subcellularLocation>
</comment>
<dbReference type="EMBL" id="BMAW01114713">
    <property type="protein sequence ID" value="GFT63007.1"/>
    <property type="molecule type" value="Genomic_DNA"/>
</dbReference>
<evidence type="ECO:0000259" key="4">
    <source>
        <dbReference type="PROSITE" id="PS50850"/>
    </source>
</evidence>
<dbReference type="InterPro" id="IPR011701">
    <property type="entry name" value="MFS"/>
</dbReference>
<feature type="transmembrane region" description="Helical" evidence="3">
    <location>
        <begin position="350"/>
        <end position="373"/>
    </location>
</feature>
<feature type="transmembrane region" description="Helical" evidence="3">
    <location>
        <begin position="150"/>
        <end position="173"/>
    </location>
</feature>
<dbReference type="InterPro" id="IPR050327">
    <property type="entry name" value="Proton-linked_MCT"/>
</dbReference>
<dbReference type="PANTHER" id="PTHR11360:SF284">
    <property type="entry name" value="EG:103B4.3 PROTEIN-RELATED"/>
    <property type="match status" value="1"/>
</dbReference>
<feature type="transmembrane region" description="Helical" evidence="3">
    <location>
        <begin position="326"/>
        <end position="344"/>
    </location>
</feature>
<protein>
    <submittedName>
        <fullName evidence="5">Monocarboxylate transporter 12</fullName>
    </submittedName>
</protein>
<name>A0A8X6PCJ3_NEPPI</name>
<keyword evidence="3" id="KW-1133">Transmembrane helix</keyword>
<keyword evidence="6" id="KW-1185">Reference proteome</keyword>
<organism evidence="5 6">
    <name type="scientific">Nephila pilipes</name>
    <name type="common">Giant wood spider</name>
    <name type="synonym">Nephila maculata</name>
    <dbReference type="NCBI Taxonomy" id="299642"/>
    <lineage>
        <taxon>Eukaryota</taxon>
        <taxon>Metazoa</taxon>
        <taxon>Ecdysozoa</taxon>
        <taxon>Arthropoda</taxon>
        <taxon>Chelicerata</taxon>
        <taxon>Arachnida</taxon>
        <taxon>Araneae</taxon>
        <taxon>Araneomorphae</taxon>
        <taxon>Entelegynae</taxon>
        <taxon>Araneoidea</taxon>
        <taxon>Nephilidae</taxon>
        <taxon>Nephila</taxon>
    </lineage>
</organism>
<dbReference type="PANTHER" id="PTHR11360">
    <property type="entry name" value="MONOCARBOXYLATE TRANSPORTER"/>
    <property type="match status" value="1"/>
</dbReference>
<evidence type="ECO:0000313" key="6">
    <source>
        <dbReference type="Proteomes" id="UP000887013"/>
    </source>
</evidence>
<dbReference type="PROSITE" id="PS50850">
    <property type="entry name" value="MFS"/>
    <property type="match status" value="1"/>
</dbReference>
<accession>A0A8X6PCJ3</accession>
<keyword evidence="3" id="KW-0472">Membrane</keyword>
<dbReference type="Proteomes" id="UP000887013">
    <property type="component" value="Unassembled WGS sequence"/>
</dbReference>
<gene>
    <name evidence="5" type="primary">slc16a12</name>
    <name evidence="5" type="ORF">NPIL_685461</name>
</gene>
<proteinExistence type="predicted"/>
<dbReference type="SUPFAM" id="SSF103473">
    <property type="entry name" value="MFS general substrate transporter"/>
    <property type="match status" value="1"/>
</dbReference>
<feature type="transmembrane region" description="Helical" evidence="3">
    <location>
        <begin position="179"/>
        <end position="197"/>
    </location>
</feature>
<feature type="transmembrane region" description="Helical" evidence="3">
    <location>
        <begin position="394"/>
        <end position="414"/>
    </location>
</feature>
<comment type="caution">
    <text evidence="5">The sequence shown here is derived from an EMBL/GenBank/DDBJ whole genome shotgun (WGS) entry which is preliminary data.</text>
</comment>
<dbReference type="AlphaFoldDB" id="A0A8X6PCJ3"/>
<evidence type="ECO:0000256" key="1">
    <source>
        <dbReference type="ARBA" id="ARBA00004141"/>
    </source>
</evidence>
<feature type="transmembrane region" description="Helical" evidence="3">
    <location>
        <begin position="455"/>
        <end position="473"/>
    </location>
</feature>
<feature type="transmembrane region" description="Helical" evidence="3">
    <location>
        <begin position="58"/>
        <end position="81"/>
    </location>
</feature>